<dbReference type="EMBL" id="ADTU01014663">
    <property type="status" value="NOT_ANNOTATED_CDS"/>
    <property type="molecule type" value="Genomic_DNA"/>
</dbReference>
<dbReference type="FunCoup" id="A0A158NFS1">
    <property type="interactions" value="21"/>
</dbReference>
<dbReference type="Proteomes" id="UP000005205">
    <property type="component" value="Unassembled WGS sequence"/>
</dbReference>
<comment type="similarity">
    <text evidence="2 9">Belongs to the cytochrome P450 family.</text>
</comment>
<dbReference type="OrthoDB" id="3945418at2759"/>
<dbReference type="eggNOG" id="KOG0159">
    <property type="taxonomic scope" value="Eukaryota"/>
</dbReference>
<dbReference type="PRINTS" id="PR00385">
    <property type="entry name" value="P450"/>
</dbReference>
<evidence type="ECO:0000313" key="11">
    <source>
        <dbReference type="Proteomes" id="UP000005205"/>
    </source>
</evidence>
<evidence type="ECO:0000256" key="1">
    <source>
        <dbReference type="ARBA" id="ARBA00001971"/>
    </source>
</evidence>
<dbReference type="GO" id="GO:0020037">
    <property type="term" value="F:heme binding"/>
    <property type="evidence" value="ECO:0007669"/>
    <property type="project" value="InterPro"/>
</dbReference>
<dbReference type="STRING" id="12957.A0A158NFS1"/>
<dbReference type="InterPro" id="IPR017972">
    <property type="entry name" value="Cyt_P450_CS"/>
</dbReference>
<dbReference type="GO" id="GO:0016705">
    <property type="term" value="F:oxidoreductase activity, acting on paired donors, with incorporation or reduction of molecular oxygen"/>
    <property type="evidence" value="ECO:0007669"/>
    <property type="project" value="InterPro"/>
</dbReference>
<evidence type="ECO:0000256" key="4">
    <source>
        <dbReference type="ARBA" id="ARBA00022723"/>
    </source>
</evidence>
<keyword evidence="7 9" id="KW-0503">Monooxygenase</keyword>
<gene>
    <name evidence="10" type="primary">105619471</name>
</gene>
<keyword evidence="3 8" id="KW-0349">Heme</keyword>
<dbReference type="InterPro" id="IPR050479">
    <property type="entry name" value="CYP11_CYP27_families"/>
</dbReference>
<dbReference type="AlphaFoldDB" id="A0A158NFS1"/>
<accession>A0A158NFS1</accession>
<evidence type="ECO:0000256" key="5">
    <source>
        <dbReference type="ARBA" id="ARBA00023002"/>
    </source>
</evidence>
<dbReference type="PRINTS" id="PR00463">
    <property type="entry name" value="EP450I"/>
</dbReference>
<dbReference type="PROSITE" id="PS00086">
    <property type="entry name" value="CYTOCHROME_P450"/>
    <property type="match status" value="1"/>
</dbReference>
<feature type="binding site" description="axial binding residue" evidence="8">
    <location>
        <position position="502"/>
    </location>
    <ligand>
        <name>heme</name>
        <dbReference type="ChEBI" id="CHEBI:30413"/>
    </ligand>
    <ligandPart>
        <name>Fe</name>
        <dbReference type="ChEBI" id="CHEBI:18248"/>
    </ligandPart>
</feature>
<name>A0A158NFS1_ATTCE</name>
<reference evidence="10" key="2">
    <citation type="submission" date="2016-04" db="UniProtKB">
        <authorList>
            <consortium name="EnsemblMetazoa"/>
        </authorList>
    </citation>
    <scope>IDENTIFICATION</scope>
</reference>
<sequence length="555" mass="64189">MLTFQNENIEWLVRKAENRENARFKIDRELKRSAQILKPVSLVMYARVKLCGKKGMIKKLCARSCSNNPYQIDSTKPKPFENIPGPRALPVIGTLYKYVPFIGEYNFTKLHTNGLLKLKRYGPLVREEIIPGQPVVWVFRPEDIAEIFKAETGLHPKRRSHLALLKYRKDRSNVYNSGGLLPTNGIEWWRLRREFQKVLSKPRNVVDYLEDTDAVVQEFVQLCSREKSNDFLPLFSHLFLELICLVTFDVKMGSLSEEEKHPHSRSSKLIEAALMTNSVMLKLDNGPMFWRFFETPLYRKLRKAQNYMEKIALQMVTQRNQDASICRKQSLLKEYLKNETLDIKDIVGMACDMLLAGMDTTTYSMSFALYHLARNTSVQEKLRLEATTLLTDPMSPITAEILRNATYTKAVIKETFRLNPLSVGIGRILQTDVVLSGYHIPEGTVVVTQNQVICRLPEYFDEPNSFRPERWLRDNNDKVTKLKEKFINPYTVLPFGHGPRSCIARRFAEQNLQVILLRICRNLRFTWCGDSLDSVSLLINKPDGPIKLRFESLDA</sequence>
<reference evidence="11" key="1">
    <citation type="journal article" date="2011" name="PLoS Genet.">
        <title>The genome sequence of the leaf-cutter ant Atta cephalotes reveals insights into its obligate symbiotic lifestyle.</title>
        <authorList>
            <person name="Suen G."/>
            <person name="Teiling C."/>
            <person name="Li L."/>
            <person name="Holt C."/>
            <person name="Abouheif E."/>
            <person name="Bornberg-Bauer E."/>
            <person name="Bouffard P."/>
            <person name="Caldera E.J."/>
            <person name="Cash E."/>
            <person name="Cavanaugh A."/>
            <person name="Denas O."/>
            <person name="Elhaik E."/>
            <person name="Fave M.J."/>
            <person name="Gadau J."/>
            <person name="Gibson J.D."/>
            <person name="Graur D."/>
            <person name="Grubbs K.J."/>
            <person name="Hagen D.E."/>
            <person name="Harkins T.T."/>
            <person name="Helmkampf M."/>
            <person name="Hu H."/>
            <person name="Johnson B.R."/>
            <person name="Kim J."/>
            <person name="Marsh S.E."/>
            <person name="Moeller J.A."/>
            <person name="Munoz-Torres M.C."/>
            <person name="Murphy M.C."/>
            <person name="Naughton M.C."/>
            <person name="Nigam S."/>
            <person name="Overson R."/>
            <person name="Rajakumar R."/>
            <person name="Reese J.T."/>
            <person name="Scott J.J."/>
            <person name="Smith C.R."/>
            <person name="Tao S."/>
            <person name="Tsutsui N.D."/>
            <person name="Viljakainen L."/>
            <person name="Wissler L."/>
            <person name="Yandell M.D."/>
            <person name="Zimmer F."/>
            <person name="Taylor J."/>
            <person name="Slater S.C."/>
            <person name="Clifton S.W."/>
            <person name="Warren W.C."/>
            <person name="Elsik C.G."/>
            <person name="Smith C.D."/>
            <person name="Weinstock G.M."/>
            <person name="Gerardo N.M."/>
            <person name="Currie C.R."/>
        </authorList>
    </citation>
    <scope>NUCLEOTIDE SEQUENCE [LARGE SCALE GENOMIC DNA]</scope>
</reference>
<dbReference type="InParanoid" id="A0A158NFS1"/>
<dbReference type="FunFam" id="1.10.630.10:FF:000006">
    <property type="entry name" value="Cytochrome P450 302a1, mitochondrial"/>
    <property type="match status" value="1"/>
</dbReference>
<keyword evidence="5 9" id="KW-0560">Oxidoreductase</keyword>
<evidence type="ECO:0000256" key="6">
    <source>
        <dbReference type="ARBA" id="ARBA00023004"/>
    </source>
</evidence>
<evidence type="ECO:0000313" key="10">
    <source>
        <dbReference type="EnsemblMetazoa" id="XP_012056379.1"/>
    </source>
</evidence>
<evidence type="ECO:0000256" key="9">
    <source>
        <dbReference type="RuleBase" id="RU000461"/>
    </source>
</evidence>
<keyword evidence="11" id="KW-1185">Reference proteome</keyword>
<evidence type="ECO:0000256" key="7">
    <source>
        <dbReference type="ARBA" id="ARBA00023033"/>
    </source>
</evidence>
<organism evidence="10 11">
    <name type="scientific">Atta cephalotes</name>
    <name type="common">Leafcutter ant</name>
    <dbReference type="NCBI Taxonomy" id="12957"/>
    <lineage>
        <taxon>Eukaryota</taxon>
        <taxon>Metazoa</taxon>
        <taxon>Ecdysozoa</taxon>
        <taxon>Arthropoda</taxon>
        <taxon>Hexapoda</taxon>
        <taxon>Insecta</taxon>
        <taxon>Pterygota</taxon>
        <taxon>Neoptera</taxon>
        <taxon>Endopterygota</taxon>
        <taxon>Hymenoptera</taxon>
        <taxon>Apocrita</taxon>
        <taxon>Aculeata</taxon>
        <taxon>Formicoidea</taxon>
        <taxon>Formicidae</taxon>
        <taxon>Myrmicinae</taxon>
        <taxon>Atta</taxon>
    </lineage>
</organism>
<evidence type="ECO:0000256" key="3">
    <source>
        <dbReference type="ARBA" id="ARBA00022617"/>
    </source>
</evidence>
<evidence type="ECO:0000256" key="2">
    <source>
        <dbReference type="ARBA" id="ARBA00010617"/>
    </source>
</evidence>
<evidence type="ECO:0000256" key="8">
    <source>
        <dbReference type="PIRSR" id="PIRSR602401-1"/>
    </source>
</evidence>
<dbReference type="EnsemblMetazoa" id="XM_012200989.1">
    <property type="protein sequence ID" value="XP_012056379.1"/>
    <property type="gene ID" value="LOC105619471"/>
</dbReference>
<dbReference type="CDD" id="cd11054">
    <property type="entry name" value="CYP24A1-like"/>
    <property type="match status" value="1"/>
</dbReference>
<dbReference type="InterPro" id="IPR001128">
    <property type="entry name" value="Cyt_P450"/>
</dbReference>
<keyword evidence="4 8" id="KW-0479">Metal-binding</keyword>
<comment type="cofactor">
    <cofactor evidence="1 8">
        <name>heme</name>
        <dbReference type="ChEBI" id="CHEBI:30413"/>
    </cofactor>
</comment>
<dbReference type="InterPro" id="IPR002401">
    <property type="entry name" value="Cyt_P450_E_grp-I"/>
</dbReference>
<dbReference type="GO" id="GO:0005506">
    <property type="term" value="F:iron ion binding"/>
    <property type="evidence" value="ECO:0007669"/>
    <property type="project" value="InterPro"/>
</dbReference>
<keyword evidence="6 8" id="KW-0408">Iron</keyword>
<dbReference type="PANTHER" id="PTHR24279:SF120">
    <property type="entry name" value="CYTOCHROME P450"/>
    <property type="match status" value="1"/>
</dbReference>
<proteinExistence type="inferred from homology"/>
<dbReference type="Gene3D" id="1.10.630.10">
    <property type="entry name" value="Cytochrome P450"/>
    <property type="match status" value="1"/>
</dbReference>
<evidence type="ECO:0008006" key="12">
    <source>
        <dbReference type="Google" id="ProtNLM"/>
    </source>
</evidence>
<dbReference type="PANTHER" id="PTHR24279">
    <property type="entry name" value="CYTOCHROME P450"/>
    <property type="match status" value="1"/>
</dbReference>
<dbReference type="InterPro" id="IPR036396">
    <property type="entry name" value="Cyt_P450_sf"/>
</dbReference>
<dbReference type="SUPFAM" id="SSF48264">
    <property type="entry name" value="Cytochrome P450"/>
    <property type="match status" value="1"/>
</dbReference>
<protein>
    <recommendedName>
        <fullName evidence="12">Cytochrome P450 302a1, mitochondrial</fullName>
    </recommendedName>
</protein>
<dbReference type="GO" id="GO:0004497">
    <property type="term" value="F:monooxygenase activity"/>
    <property type="evidence" value="ECO:0007669"/>
    <property type="project" value="UniProtKB-KW"/>
</dbReference>
<dbReference type="Pfam" id="PF00067">
    <property type="entry name" value="p450"/>
    <property type="match status" value="1"/>
</dbReference>
<dbReference type="KEGG" id="acep:105619471"/>